<evidence type="ECO:0000256" key="1">
    <source>
        <dbReference type="SAM" id="MobiDB-lite"/>
    </source>
</evidence>
<feature type="region of interest" description="Disordered" evidence="1">
    <location>
        <begin position="1"/>
        <end position="90"/>
    </location>
</feature>
<organism evidence="2 3">
    <name type="scientific">Trichonephila clavata</name>
    <name type="common">Joro spider</name>
    <name type="synonym">Nephila clavata</name>
    <dbReference type="NCBI Taxonomy" id="2740835"/>
    <lineage>
        <taxon>Eukaryota</taxon>
        <taxon>Metazoa</taxon>
        <taxon>Ecdysozoa</taxon>
        <taxon>Arthropoda</taxon>
        <taxon>Chelicerata</taxon>
        <taxon>Arachnida</taxon>
        <taxon>Araneae</taxon>
        <taxon>Araneomorphae</taxon>
        <taxon>Entelegynae</taxon>
        <taxon>Araneoidea</taxon>
        <taxon>Nephilidae</taxon>
        <taxon>Trichonephila</taxon>
    </lineage>
</organism>
<comment type="caution">
    <text evidence="2">The sequence shown here is derived from an EMBL/GenBank/DDBJ whole genome shotgun (WGS) entry which is preliminary data.</text>
</comment>
<gene>
    <name evidence="2" type="ORF">TNCT_443491</name>
</gene>
<name>A0A8X6LDU9_TRICU</name>
<evidence type="ECO:0000313" key="3">
    <source>
        <dbReference type="Proteomes" id="UP000887116"/>
    </source>
</evidence>
<dbReference type="Proteomes" id="UP000887116">
    <property type="component" value="Unassembled WGS sequence"/>
</dbReference>
<feature type="compositionally biased region" description="Basic and acidic residues" evidence="1">
    <location>
        <begin position="39"/>
        <end position="53"/>
    </location>
</feature>
<reference evidence="2" key="1">
    <citation type="submission" date="2020-07" db="EMBL/GenBank/DDBJ databases">
        <title>Multicomponent nature underlies the extraordinary mechanical properties of spider dragline silk.</title>
        <authorList>
            <person name="Kono N."/>
            <person name="Nakamura H."/>
            <person name="Mori M."/>
            <person name="Yoshida Y."/>
            <person name="Ohtoshi R."/>
            <person name="Malay A.D."/>
            <person name="Moran D.A.P."/>
            <person name="Tomita M."/>
            <person name="Numata K."/>
            <person name="Arakawa K."/>
        </authorList>
    </citation>
    <scope>NUCLEOTIDE SEQUENCE</scope>
</reference>
<keyword evidence="3" id="KW-1185">Reference proteome</keyword>
<dbReference type="EMBL" id="BMAO01035412">
    <property type="protein sequence ID" value="GFR03489.1"/>
    <property type="molecule type" value="Genomic_DNA"/>
</dbReference>
<accession>A0A8X6LDU9</accession>
<proteinExistence type="predicted"/>
<evidence type="ECO:0000313" key="2">
    <source>
        <dbReference type="EMBL" id="GFR03489.1"/>
    </source>
</evidence>
<dbReference type="AlphaFoldDB" id="A0A8X6LDU9"/>
<protein>
    <submittedName>
        <fullName evidence="2">Uncharacterized protein</fullName>
    </submittedName>
</protein>
<sequence>MLIHYKDLIPTPGNGSSIHGRTRQQVRSCMGDLEADPAYIEKETRQQGERRPDQTGPDSAERRQRRRKSWREEKRGWRKKGLKDTECSHF</sequence>
<feature type="compositionally biased region" description="Polar residues" evidence="1">
    <location>
        <begin position="13"/>
        <end position="27"/>
    </location>
</feature>